<evidence type="ECO:0000256" key="1">
    <source>
        <dbReference type="SAM" id="Coils"/>
    </source>
</evidence>
<feature type="region of interest" description="Disordered" evidence="2">
    <location>
        <begin position="173"/>
        <end position="217"/>
    </location>
</feature>
<proteinExistence type="predicted"/>
<gene>
    <name evidence="4" type="ORF">MIND_00529400</name>
</gene>
<dbReference type="RefSeq" id="XP_037222373.1">
    <property type="nucleotide sequence ID" value="XM_037362081.1"/>
</dbReference>
<comment type="caution">
    <text evidence="4">The sequence shown here is derived from an EMBL/GenBank/DDBJ whole genome shotgun (WGS) entry which is preliminary data.</text>
</comment>
<dbReference type="OrthoDB" id="3231855at2759"/>
<dbReference type="AlphaFoldDB" id="A0A8H6SXV5"/>
<keyword evidence="3" id="KW-0812">Transmembrane</keyword>
<evidence type="ECO:0000313" key="5">
    <source>
        <dbReference type="Proteomes" id="UP000636479"/>
    </source>
</evidence>
<feature type="transmembrane region" description="Helical" evidence="3">
    <location>
        <begin position="82"/>
        <end position="104"/>
    </location>
</feature>
<name>A0A8H6SXV5_9AGAR</name>
<feature type="compositionally biased region" description="Acidic residues" evidence="2">
    <location>
        <begin position="342"/>
        <end position="354"/>
    </location>
</feature>
<feature type="region of interest" description="Disordered" evidence="2">
    <location>
        <begin position="324"/>
        <end position="556"/>
    </location>
</feature>
<keyword evidence="5" id="KW-1185">Reference proteome</keyword>
<keyword evidence="1" id="KW-0175">Coiled coil</keyword>
<reference evidence="4" key="1">
    <citation type="submission" date="2020-05" db="EMBL/GenBank/DDBJ databases">
        <title>Mycena genomes resolve the evolution of fungal bioluminescence.</title>
        <authorList>
            <person name="Tsai I.J."/>
        </authorList>
    </citation>
    <scope>NUCLEOTIDE SEQUENCE</scope>
    <source>
        <strain evidence="4">171206Taipei</strain>
    </source>
</reference>
<accession>A0A8H6SXV5</accession>
<feature type="region of interest" description="Disordered" evidence="2">
    <location>
        <begin position="726"/>
        <end position="754"/>
    </location>
</feature>
<feature type="compositionally biased region" description="Acidic residues" evidence="2">
    <location>
        <begin position="296"/>
        <end position="305"/>
    </location>
</feature>
<feature type="coiled-coil region" evidence="1">
    <location>
        <begin position="594"/>
        <end position="621"/>
    </location>
</feature>
<keyword evidence="3" id="KW-0472">Membrane</keyword>
<evidence type="ECO:0000256" key="2">
    <source>
        <dbReference type="SAM" id="MobiDB-lite"/>
    </source>
</evidence>
<feature type="compositionally biased region" description="Basic and acidic residues" evidence="2">
    <location>
        <begin position="519"/>
        <end position="536"/>
    </location>
</feature>
<evidence type="ECO:0000256" key="3">
    <source>
        <dbReference type="SAM" id="Phobius"/>
    </source>
</evidence>
<feature type="region of interest" description="Disordered" evidence="2">
    <location>
        <begin position="259"/>
        <end position="305"/>
    </location>
</feature>
<dbReference type="EMBL" id="JACAZF010000004">
    <property type="protein sequence ID" value="KAF7307354.1"/>
    <property type="molecule type" value="Genomic_DNA"/>
</dbReference>
<dbReference type="Proteomes" id="UP000636479">
    <property type="component" value="Unassembled WGS sequence"/>
</dbReference>
<feature type="compositionally biased region" description="Pro residues" evidence="2">
    <location>
        <begin position="492"/>
        <end position="511"/>
    </location>
</feature>
<organism evidence="4 5">
    <name type="scientific">Mycena indigotica</name>
    <dbReference type="NCBI Taxonomy" id="2126181"/>
    <lineage>
        <taxon>Eukaryota</taxon>
        <taxon>Fungi</taxon>
        <taxon>Dikarya</taxon>
        <taxon>Basidiomycota</taxon>
        <taxon>Agaricomycotina</taxon>
        <taxon>Agaricomycetes</taxon>
        <taxon>Agaricomycetidae</taxon>
        <taxon>Agaricales</taxon>
        <taxon>Marasmiineae</taxon>
        <taxon>Mycenaceae</taxon>
        <taxon>Mycena</taxon>
    </lineage>
</organism>
<dbReference type="GeneID" id="59344597"/>
<sequence length="754" mass="81119">MSAAMDGVYSICTGLLLRVVVDAATFHNVKLYGTLIGLWEGIVVLHYVKKVPTSSDPYLALGVRLFVDFIVTASIFRLMIVLLWTTLGSVIADVAPAVWVGYGLKKRWSRLRRELYWTTRLLSRKRRTATVRFVTVPTIASGSASSDVSSVVGSTVVTTAAPLSTLATESIAPTSPATRSYPPTRLPNRRRRSSIPGTLPGSGWSETDTDGGSRVGFDRASTLSGSVFRSESGFVSESVFPSQASSHITISQFIPANPSEDSLTVSSSQTSRSSSPTYSLEYSDDPSASNPLEIPSDMEEDEEEEQVLVHVKSFPIIEETTPKQIPVVLPPTPSDTFRDWESSQEGEDMGEEVLEVPPSPWIPQIPDQELLDEWETVSVEEAEAPPVPPKDDAPEPSSPPQDDGSDATSVNAPSTIAPLPPLTSETSPPDATSSDSVPEAEVAGDITSSMPEPEPIVEPSPEVDPHPPTSDEPTDESEPTPVPPETNEEPPTESPPPPPTTDEPTRTPPPSFEDIYGEDLPKSSDAEPEPDAKPEVSEEAQPSTPSVPPSPAASVRHALSLRKEALELNARIASLGRKRKTSLSERTAESLSAAMLAKIEIDRAEKELAELNAKAEGAFVGAYNPPTASLYEFNTTGLTPEEAVRQTETRLGQLLLTPVPPAGTRPEDLAHDSPNRGALKVTMEQSIKGRLVKTQLLSALTENGMNWNEDTSRPNVIFVLIPVMAESESGDAPPEAVEGTTDGDKKDRIGEEEY</sequence>
<feature type="compositionally biased region" description="Basic and acidic residues" evidence="2">
    <location>
        <begin position="742"/>
        <end position="754"/>
    </location>
</feature>
<feature type="compositionally biased region" description="Acidic residues" evidence="2">
    <location>
        <begin position="369"/>
        <end position="383"/>
    </location>
</feature>
<protein>
    <submittedName>
        <fullName evidence="4">Uncharacterized protein</fullName>
    </submittedName>
</protein>
<feature type="compositionally biased region" description="Low complexity" evidence="2">
    <location>
        <begin position="259"/>
        <end position="281"/>
    </location>
</feature>
<keyword evidence="3" id="KW-1133">Transmembrane helix</keyword>
<evidence type="ECO:0000313" key="4">
    <source>
        <dbReference type="EMBL" id="KAF7307354.1"/>
    </source>
</evidence>